<dbReference type="GO" id="GO:0034498">
    <property type="term" value="P:early endosome to Golgi transport"/>
    <property type="evidence" value="ECO:0007669"/>
    <property type="project" value="TreeGrafter"/>
</dbReference>
<evidence type="ECO:0000256" key="4">
    <source>
        <dbReference type="ARBA" id="ARBA00022448"/>
    </source>
</evidence>
<keyword evidence="8" id="KW-0007">Acetylation</keyword>
<keyword evidence="11" id="KW-0175">Coiled coil</keyword>
<evidence type="ECO:0000313" key="13">
    <source>
        <dbReference type="EMBL" id="CAG9797395.1"/>
    </source>
</evidence>
<dbReference type="GO" id="GO:0005829">
    <property type="term" value="C:cytosol"/>
    <property type="evidence" value="ECO:0007669"/>
    <property type="project" value="GOC"/>
</dbReference>
<dbReference type="InterPro" id="IPR015404">
    <property type="entry name" value="Vps5_C"/>
</dbReference>
<evidence type="ECO:0000313" key="14">
    <source>
        <dbReference type="Proteomes" id="UP001153620"/>
    </source>
</evidence>
<keyword evidence="7" id="KW-0653">Protein transport</keyword>
<keyword evidence="4" id="KW-0813">Transport</keyword>
<evidence type="ECO:0000256" key="5">
    <source>
        <dbReference type="ARBA" id="ARBA00022553"/>
    </source>
</evidence>
<dbReference type="Proteomes" id="UP001153620">
    <property type="component" value="Chromosome 1"/>
</dbReference>
<dbReference type="GO" id="GO:0031901">
    <property type="term" value="C:early endosome membrane"/>
    <property type="evidence" value="ECO:0007669"/>
    <property type="project" value="UniProtKB-SubCell"/>
</dbReference>
<dbReference type="InterPro" id="IPR001683">
    <property type="entry name" value="PX_dom"/>
</dbReference>
<dbReference type="SMART" id="SM00312">
    <property type="entry name" value="PX"/>
    <property type="match status" value="1"/>
</dbReference>
<dbReference type="PANTHER" id="PTHR10555:SF170">
    <property type="entry name" value="FI18122P1"/>
    <property type="match status" value="1"/>
</dbReference>
<keyword evidence="5" id="KW-0597">Phosphoprotein</keyword>
<dbReference type="InterPro" id="IPR036871">
    <property type="entry name" value="PX_dom_sf"/>
</dbReference>
<dbReference type="SUPFAM" id="SSF64268">
    <property type="entry name" value="PX domain"/>
    <property type="match status" value="1"/>
</dbReference>
<dbReference type="EMBL" id="OU895877">
    <property type="protein sequence ID" value="CAG9797395.1"/>
    <property type="molecule type" value="Genomic_DNA"/>
</dbReference>
<dbReference type="SUPFAM" id="SSF103657">
    <property type="entry name" value="BAR/IMD domain-like"/>
    <property type="match status" value="1"/>
</dbReference>
<evidence type="ECO:0000256" key="10">
    <source>
        <dbReference type="ARBA" id="ARBA00023273"/>
    </source>
</evidence>
<dbReference type="CDD" id="cd07623">
    <property type="entry name" value="BAR_SNX1_2"/>
    <property type="match status" value="1"/>
</dbReference>
<dbReference type="GO" id="GO:0015031">
    <property type="term" value="P:protein transport"/>
    <property type="evidence" value="ECO:0007669"/>
    <property type="project" value="UniProtKB-KW"/>
</dbReference>
<reference evidence="13" key="1">
    <citation type="submission" date="2022-01" db="EMBL/GenBank/DDBJ databases">
        <authorList>
            <person name="King R."/>
        </authorList>
    </citation>
    <scope>NUCLEOTIDE SEQUENCE</scope>
</reference>
<accession>A0A9N9RIK9</accession>
<evidence type="ECO:0000256" key="3">
    <source>
        <dbReference type="ARBA" id="ARBA00010883"/>
    </source>
</evidence>
<evidence type="ECO:0000256" key="11">
    <source>
        <dbReference type="SAM" id="Coils"/>
    </source>
</evidence>
<evidence type="ECO:0000256" key="9">
    <source>
        <dbReference type="ARBA" id="ARBA00023136"/>
    </source>
</evidence>
<proteinExistence type="inferred from homology"/>
<keyword evidence="14" id="KW-1185">Reference proteome</keyword>
<evidence type="ECO:0000256" key="1">
    <source>
        <dbReference type="ARBA" id="ARBA00004316"/>
    </source>
</evidence>
<dbReference type="FunFam" id="3.30.1520.10:FF:000047">
    <property type="entry name" value="Sorting nexin"/>
    <property type="match status" value="1"/>
</dbReference>
<dbReference type="Gene3D" id="1.20.1270.60">
    <property type="entry name" value="Arfaptin homology (AH) domain/BAR domain"/>
    <property type="match status" value="1"/>
</dbReference>
<dbReference type="Pfam" id="PF00787">
    <property type="entry name" value="PX"/>
    <property type="match status" value="1"/>
</dbReference>
<comment type="subcellular location">
    <subcellularLocation>
        <location evidence="1">Cell projection</location>
    </subcellularLocation>
    <subcellularLocation>
        <location evidence="2">Early endosome membrane</location>
        <topology evidence="2">Peripheral membrane protein</topology>
        <orientation evidence="2">Cytoplasmic side</orientation>
    </subcellularLocation>
</comment>
<keyword evidence="6" id="KW-0967">Endosome</keyword>
<feature type="coiled-coil region" evidence="11">
    <location>
        <begin position="364"/>
        <end position="405"/>
    </location>
</feature>
<dbReference type="FunFam" id="1.20.1270.60:FF:000012">
    <property type="entry name" value="Sorting nexin 2"/>
    <property type="match status" value="1"/>
</dbReference>
<name>A0A9N9RIK9_9DIPT</name>
<protein>
    <recommendedName>
        <fullName evidence="12">PX domain-containing protein</fullName>
    </recommendedName>
</protein>
<organism evidence="13 14">
    <name type="scientific">Chironomus riparius</name>
    <dbReference type="NCBI Taxonomy" id="315576"/>
    <lineage>
        <taxon>Eukaryota</taxon>
        <taxon>Metazoa</taxon>
        <taxon>Ecdysozoa</taxon>
        <taxon>Arthropoda</taxon>
        <taxon>Hexapoda</taxon>
        <taxon>Insecta</taxon>
        <taxon>Pterygota</taxon>
        <taxon>Neoptera</taxon>
        <taxon>Endopterygota</taxon>
        <taxon>Diptera</taxon>
        <taxon>Nematocera</taxon>
        <taxon>Chironomoidea</taxon>
        <taxon>Chironomidae</taxon>
        <taxon>Chironominae</taxon>
        <taxon>Chironomus</taxon>
    </lineage>
</organism>
<sequence>MESTLPPLFDHMDNVDISSPNDDTDIFKSAIQNNDVLSSPKDPAIMEDVITTSDEREIDGKSIEISVDEPQKIGDGMNSYLAYKIVTKTNITKFKRRQSTVNRRFSDFLGLHEQLVERYLRAGFIIPPAPSKNILGATKVKMGSQQNAESGTNNGQEWVENRRASLERFLNRVAAHPTLRLDENFINFLESELELPRATNTAALSSAGVMRLFNKVGETVNKITYKMDENDLWFADKIAEIDTLDTQYQKLHIAVKSLVVHRQELAQLTGNVAKSAAMLSTCEEHVGLSKALSQLADIEEKIEILRSEQSNSDFYILSEMIKDYIGLLGAIKDVFHERVKVFQNWQHAQIQLTKKRENKAKIELSQRNDKLEPAQKEVEEWEAKVQRCQKEFEDISAEIKREVERFELNRAKDFKATIVKYLQDQMVFQKQILKYWEGYIPAAKEIA</sequence>
<keyword evidence="10" id="KW-0966">Cell projection</keyword>
<dbReference type="CDD" id="cd06859">
    <property type="entry name" value="PX_SNX1_2_like"/>
    <property type="match status" value="1"/>
</dbReference>
<evidence type="ECO:0000256" key="7">
    <source>
        <dbReference type="ARBA" id="ARBA00022927"/>
    </source>
</evidence>
<dbReference type="OrthoDB" id="271164at2759"/>
<comment type="similarity">
    <text evidence="3">Belongs to the sorting nexin family.</text>
</comment>
<dbReference type="Pfam" id="PF09325">
    <property type="entry name" value="Vps5"/>
    <property type="match status" value="1"/>
</dbReference>
<evidence type="ECO:0000256" key="8">
    <source>
        <dbReference type="ARBA" id="ARBA00022990"/>
    </source>
</evidence>
<evidence type="ECO:0000256" key="6">
    <source>
        <dbReference type="ARBA" id="ARBA00022753"/>
    </source>
</evidence>
<reference evidence="13" key="2">
    <citation type="submission" date="2022-10" db="EMBL/GenBank/DDBJ databases">
        <authorList>
            <consortium name="ENA_rothamsted_submissions"/>
            <consortium name="culmorum"/>
            <person name="King R."/>
        </authorList>
    </citation>
    <scope>NUCLEOTIDE SEQUENCE</scope>
</reference>
<feature type="domain" description="PX" evidence="12">
    <location>
        <begin position="60"/>
        <end position="192"/>
    </location>
</feature>
<dbReference type="GO" id="GO:0035091">
    <property type="term" value="F:phosphatidylinositol binding"/>
    <property type="evidence" value="ECO:0007669"/>
    <property type="project" value="InterPro"/>
</dbReference>
<dbReference type="Gene3D" id="3.30.1520.10">
    <property type="entry name" value="Phox-like domain"/>
    <property type="match status" value="1"/>
</dbReference>
<evidence type="ECO:0000256" key="2">
    <source>
        <dbReference type="ARBA" id="ARBA00004469"/>
    </source>
</evidence>
<keyword evidence="9" id="KW-0472">Membrane</keyword>
<dbReference type="GO" id="GO:0042995">
    <property type="term" value="C:cell projection"/>
    <property type="evidence" value="ECO:0007669"/>
    <property type="project" value="UniProtKB-SubCell"/>
</dbReference>
<dbReference type="PANTHER" id="PTHR10555">
    <property type="entry name" value="SORTING NEXIN"/>
    <property type="match status" value="1"/>
</dbReference>
<dbReference type="InterPro" id="IPR027267">
    <property type="entry name" value="AH/BAR_dom_sf"/>
</dbReference>
<evidence type="ECO:0000259" key="12">
    <source>
        <dbReference type="SMART" id="SM00312"/>
    </source>
</evidence>
<gene>
    <name evidence="13" type="ORF">CHIRRI_LOCUS394</name>
</gene>
<dbReference type="AlphaFoldDB" id="A0A9N9RIK9"/>